<dbReference type="PROSITE" id="PS00444">
    <property type="entry name" value="POLYPRENYL_SYNTHASE_2"/>
    <property type="match status" value="1"/>
</dbReference>
<dbReference type="SFLD" id="SFLDG01017">
    <property type="entry name" value="Polyprenyl_Transferase_Like"/>
    <property type="match status" value="1"/>
</dbReference>
<dbReference type="Pfam" id="PF00348">
    <property type="entry name" value="polyprenyl_synt"/>
    <property type="match status" value="1"/>
</dbReference>
<dbReference type="SFLD" id="SFLDS00005">
    <property type="entry name" value="Isoprenoid_Synthase_Type_I"/>
    <property type="match status" value="1"/>
</dbReference>
<dbReference type="InterPro" id="IPR033749">
    <property type="entry name" value="Polyprenyl_synt_CS"/>
</dbReference>
<keyword evidence="5" id="KW-0460">Magnesium</keyword>
<comment type="pathway">
    <text evidence="7">Pheromone biosynthesis.</text>
</comment>
<dbReference type="InterPro" id="IPR039702">
    <property type="entry name" value="FPS1-like"/>
</dbReference>
<accession>A0A6M2DRV7</accession>
<dbReference type="InterPro" id="IPR000092">
    <property type="entry name" value="Polyprenyl_synt"/>
</dbReference>
<name>A0A6M2DRV7_XENCH</name>
<evidence type="ECO:0000256" key="8">
    <source>
        <dbReference type="ARBA" id="ARBA00034546"/>
    </source>
</evidence>
<evidence type="ECO:0000313" key="10">
    <source>
        <dbReference type="EMBL" id="NOV49119.1"/>
    </source>
</evidence>
<dbReference type="FunFam" id="1.10.600.10:FF:000021">
    <property type="entry name" value="Farnesyl pyrophosphate synthase"/>
    <property type="match status" value="1"/>
</dbReference>
<evidence type="ECO:0000256" key="2">
    <source>
        <dbReference type="ARBA" id="ARBA00006706"/>
    </source>
</evidence>
<dbReference type="Gene3D" id="1.10.600.10">
    <property type="entry name" value="Farnesyl Diphosphate Synthase"/>
    <property type="match status" value="1"/>
</dbReference>
<keyword evidence="4" id="KW-0479">Metal-binding</keyword>
<evidence type="ECO:0000256" key="3">
    <source>
        <dbReference type="ARBA" id="ARBA00022679"/>
    </source>
</evidence>
<evidence type="ECO:0000256" key="4">
    <source>
        <dbReference type="ARBA" id="ARBA00022723"/>
    </source>
</evidence>
<dbReference type="PANTHER" id="PTHR11525">
    <property type="entry name" value="FARNESYL-PYROPHOSPHATE SYNTHETASE"/>
    <property type="match status" value="1"/>
</dbReference>
<proteinExistence type="inferred from homology"/>
<dbReference type="GO" id="GO:0004337">
    <property type="term" value="F:(2E,6E)-farnesyl diphosphate synthase activity"/>
    <property type="evidence" value="ECO:0007669"/>
    <property type="project" value="TreeGrafter"/>
</dbReference>
<dbReference type="GO" id="GO:0004161">
    <property type="term" value="F:dimethylallyltranstransferase activity"/>
    <property type="evidence" value="ECO:0007669"/>
    <property type="project" value="TreeGrafter"/>
</dbReference>
<comment type="similarity">
    <text evidence="2 9">Belongs to the FPP/GGPP synthase family.</text>
</comment>
<organism evidence="10">
    <name type="scientific">Xenopsylla cheopis</name>
    <name type="common">Oriental rat flea</name>
    <name type="synonym">Pulex cheopis</name>
    <dbReference type="NCBI Taxonomy" id="163159"/>
    <lineage>
        <taxon>Eukaryota</taxon>
        <taxon>Metazoa</taxon>
        <taxon>Ecdysozoa</taxon>
        <taxon>Arthropoda</taxon>
        <taxon>Hexapoda</taxon>
        <taxon>Insecta</taxon>
        <taxon>Pterygota</taxon>
        <taxon>Neoptera</taxon>
        <taxon>Endopterygota</taxon>
        <taxon>Siphonaptera</taxon>
        <taxon>Pulicidae</taxon>
        <taxon>Xenopsyllinae</taxon>
        <taxon>Xenopsylla</taxon>
    </lineage>
</organism>
<keyword evidence="6" id="KW-0414">Isoprene biosynthesis</keyword>
<dbReference type="CDD" id="cd00685">
    <property type="entry name" value="Trans_IPPS_HT"/>
    <property type="match status" value="1"/>
</dbReference>
<evidence type="ECO:0000256" key="5">
    <source>
        <dbReference type="ARBA" id="ARBA00022842"/>
    </source>
</evidence>
<sequence>MLRNVQKSRFVNNCLLEFRKNINKSSTVTISDALKNRNDKSKINLNPEEQSNKKLLQLKKYNRCLSTLTPASLPLAANGTAVSKEEARRFMSFFPDIVRELTESQKHKDAGDIHRWMSKVLQYNVPGGKKNRGLATVMAYKILAKSQDLTEDNIKLVMILGWCVEMFQACYLVLDDVMDNSDTRRGQPCWYKTNDLGLAAINDGLLLEAGLFELLKKYFGQKDYYINLVDMFHDAMLKTTIGQSLDVRTAIVQPIEKKLALFTMDLYSSIVKYKTAYYSFYLPVALAMYMSGIKDTEVHRQTKTILLEMGHFFQVQDDFLDCFGDPTVTGKKGTDIQEGKCTWLSVVALQRASKDELENIMYKHYGRPDQSSVNKIKDLYEKLGLPNTYAIYEEDSFNMIRQHAQQVSRGVPVDLFFKIMDKIYRREC</sequence>
<dbReference type="PANTHER" id="PTHR11525:SF0">
    <property type="entry name" value="FARNESYL PYROPHOSPHATE SYNTHASE"/>
    <property type="match status" value="1"/>
</dbReference>
<protein>
    <recommendedName>
        <fullName evidence="8">Farnesyl pyrophosphate synthase</fullName>
    </recommendedName>
</protein>
<dbReference type="GO" id="GO:0045337">
    <property type="term" value="P:farnesyl diphosphate biosynthetic process"/>
    <property type="evidence" value="ECO:0007669"/>
    <property type="project" value="TreeGrafter"/>
</dbReference>
<reference evidence="10" key="1">
    <citation type="submission" date="2020-03" db="EMBL/GenBank/DDBJ databases">
        <title>Transcriptomic Profiling of the Digestive Tract of the Rat Flea, Xenopsylla cheopis, Following Blood Feeding and Infection with Yersinia pestis.</title>
        <authorList>
            <person name="Bland D.M."/>
            <person name="Martens C.A."/>
            <person name="Virtaneva K."/>
            <person name="Kanakabandi K."/>
            <person name="Long D."/>
            <person name="Rosenke R."/>
            <person name="Saturday G.A."/>
            <person name="Hoyt F.H."/>
            <person name="Bruno D.P."/>
            <person name="Ribeiro J.M.C."/>
            <person name="Hinnebusch J."/>
        </authorList>
    </citation>
    <scope>NUCLEOTIDE SEQUENCE</scope>
</reference>
<dbReference type="GO" id="GO:0046872">
    <property type="term" value="F:metal ion binding"/>
    <property type="evidence" value="ECO:0007669"/>
    <property type="project" value="UniProtKB-KW"/>
</dbReference>
<dbReference type="PROSITE" id="PS00723">
    <property type="entry name" value="POLYPRENYL_SYNTHASE_1"/>
    <property type="match status" value="1"/>
</dbReference>
<dbReference type="GO" id="GO:0042811">
    <property type="term" value="P:pheromone biosynthetic process"/>
    <property type="evidence" value="ECO:0007669"/>
    <property type="project" value="UniProtKB-ARBA"/>
</dbReference>
<evidence type="ECO:0000256" key="1">
    <source>
        <dbReference type="ARBA" id="ARBA00001946"/>
    </source>
</evidence>
<evidence type="ECO:0000256" key="6">
    <source>
        <dbReference type="ARBA" id="ARBA00023229"/>
    </source>
</evidence>
<keyword evidence="3 9" id="KW-0808">Transferase</keyword>
<comment type="cofactor">
    <cofactor evidence="1">
        <name>Mg(2+)</name>
        <dbReference type="ChEBI" id="CHEBI:18420"/>
    </cofactor>
</comment>
<dbReference type="GO" id="GO:0005737">
    <property type="term" value="C:cytoplasm"/>
    <property type="evidence" value="ECO:0007669"/>
    <property type="project" value="TreeGrafter"/>
</dbReference>
<dbReference type="InterPro" id="IPR008949">
    <property type="entry name" value="Isoprenoid_synthase_dom_sf"/>
</dbReference>
<dbReference type="AlphaFoldDB" id="A0A6M2DRV7"/>
<evidence type="ECO:0000256" key="9">
    <source>
        <dbReference type="RuleBase" id="RU004466"/>
    </source>
</evidence>
<dbReference type="EMBL" id="GIIL01005393">
    <property type="protein sequence ID" value="NOV49119.1"/>
    <property type="molecule type" value="Transcribed_RNA"/>
</dbReference>
<evidence type="ECO:0000256" key="7">
    <source>
        <dbReference type="ARBA" id="ARBA00033740"/>
    </source>
</evidence>
<dbReference type="SUPFAM" id="SSF48576">
    <property type="entry name" value="Terpenoid synthases"/>
    <property type="match status" value="1"/>
</dbReference>